<dbReference type="GO" id="GO:0003700">
    <property type="term" value="F:DNA-binding transcription factor activity"/>
    <property type="evidence" value="ECO:0007669"/>
    <property type="project" value="InterPro"/>
</dbReference>
<evidence type="ECO:0000259" key="5">
    <source>
        <dbReference type="PROSITE" id="PS50987"/>
    </source>
</evidence>
<dbReference type="Pfam" id="PF01022">
    <property type="entry name" value="HTH_5"/>
    <property type="match status" value="1"/>
</dbReference>
<dbReference type="InterPro" id="IPR001845">
    <property type="entry name" value="HTH_ArsR_DNA-bd_dom"/>
</dbReference>
<dbReference type="InterPro" id="IPR036390">
    <property type="entry name" value="WH_DNA-bd_sf"/>
</dbReference>
<dbReference type="Gene3D" id="1.10.10.10">
    <property type="entry name" value="Winged helix-like DNA-binding domain superfamily/Winged helix DNA-binding domain"/>
    <property type="match status" value="1"/>
</dbReference>
<protein>
    <recommendedName>
        <fullName evidence="5">HTH arsR-type domain-containing protein</fullName>
    </recommendedName>
</protein>
<keyword evidence="1" id="KW-0805">Transcription regulation</keyword>
<keyword evidence="7" id="KW-1185">Reference proteome</keyword>
<dbReference type="Proteomes" id="UP001161325">
    <property type="component" value="Unassembled WGS sequence"/>
</dbReference>
<evidence type="ECO:0000313" key="6">
    <source>
        <dbReference type="EMBL" id="GLC28183.1"/>
    </source>
</evidence>
<dbReference type="PANTHER" id="PTHR43132:SF6">
    <property type="entry name" value="HTH-TYPE TRANSCRIPTIONAL REPRESSOR CZRA"/>
    <property type="match status" value="1"/>
</dbReference>
<name>A0AA37VCW7_9BACT</name>
<dbReference type="PROSITE" id="PS50987">
    <property type="entry name" value="HTH_ARSR_2"/>
    <property type="match status" value="1"/>
</dbReference>
<dbReference type="PANTHER" id="PTHR43132">
    <property type="entry name" value="ARSENICAL RESISTANCE OPERON REPRESSOR ARSR-RELATED"/>
    <property type="match status" value="1"/>
</dbReference>
<evidence type="ECO:0000256" key="1">
    <source>
        <dbReference type="ARBA" id="ARBA00023015"/>
    </source>
</evidence>
<dbReference type="SMART" id="SM00418">
    <property type="entry name" value="HTH_ARSR"/>
    <property type="match status" value="1"/>
</dbReference>
<proteinExistence type="predicted"/>
<comment type="caution">
    <text evidence="6">The sequence shown here is derived from an EMBL/GenBank/DDBJ whole genome shotgun (WGS) entry which is preliminary data.</text>
</comment>
<dbReference type="CDD" id="cd00090">
    <property type="entry name" value="HTH_ARSR"/>
    <property type="match status" value="1"/>
</dbReference>
<feature type="region of interest" description="Disordered" evidence="4">
    <location>
        <begin position="1"/>
        <end position="28"/>
    </location>
</feature>
<gene>
    <name evidence="6" type="ORF">rosag_46960</name>
</gene>
<feature type="domain" description="HTH arsR-type" evidence="5">
    <location>
        <begin position="56"/>
        <end position="157"/>
    </location>
</feature>
<reference evidence="6" key="1">
    <citation type="submission" date="2022-08" db="EMBL/GenBank/DDBJ databases">
        <title>Draft genome sequencing of Roseisolibacter agri AW1220.</title>
        <authorList>
            <person name="Tobiishi Y."/>
            <person name="Tonouchi A."/>
        </authorList>
    </citation>
    <scope>NUCLEOTIDE SEQUENCE</scope>
    <source>
        <strain evidence="6">AW1220</strain>
    </source>
</reference>
<dbReference type="InterPro" id="IPR051011">
    <property type="entry name" value="Metal_resp_trans_reg"/>
</dbReference>
<evidence type="ECO:0000256" key="2">
    <source>
        <dbReference type="ARBA" id="ARBA00023125"/>
    </source>
</evidence>
<dbReference type="InterPro" id="IPR011991">
    <property type="entry name" value="ArsR-like_HTH"/>
</dbReference>
<feature type="compositionally biased region" description="Low complexity" evidence="4">
    <location>
        <begin position="9"/>
        <end position="28"/>
    </location>
</feature>
<evidence type="ECO:0000313" key="7">
    <source>
        <dbReference type="Proteomes" id="UP001161325"/>
    </source>
</evidence>
<keyword evidence="2" id="KW-0238">DNA-binding</keyword>
<organism evidence="6 7">
    <name type="scientific">Roseisolibacter agri</name>
    <dbReference type="NCBI Taxonomy" id="2014610"/>
    <lineage>
        <taxon>Bacteria</taxon>
        <taxon>Pseudomonadati</taxon>
        <taxon>Gemmatimonadota</taxon>
        <taxon>Gemmatimonadia</taxon>
        <taxon>Gemmatimonadales</taxon>
        <taxon>Gemmatimonadaceae</taxon>
        <taxon>Roseisolibacter</taxon>
    </lineage>
</organism>
<sequence>MPQSRRPRAPAAALAPATVPPTARTSARGTVAGTGDVCEVRCIDAPTVTRVRAEMPAAADVALAAERLKLLGDPTRLRLLAALARAEELCVCDLTLIVGAGGAPTVTESAVSHALRGLRLSGLVTFRKARKNAYYRLADAATRQLVADLFGIPGPADASTSTAARTA</sequence>
<evidence type="ECO:0000256" key="4">
    <source>
        <dbReference type="SAM" id="MobiDB-lite"/>
    </source>
</evidence>
<dbReference type="PRINTS" id="PR00778">
    <property type="entry name" value="HTHARSR"/>
</dbReference>
<dbReference type="SUPFAM" id="SSF46785">
    <property type="entry name" value="Winged helix' DNA-binding domain"/>
    <property type="match status" value="1"/>
</dbReference>
<dbReference type="NCBIfam" id="NF033788">
    <property type="entry name" value="HTH_metalloreg"/>
    <property type="match status" value="1"/>
</dbReference>
<keyword evidence="3" id="KW-0804">Transcription</keyword>
<accession>A0AA37VCW7</accession>
<dbReference type="EMBL" id="BRXS01000008">
    <property type="protein sequence ID" value="GLC28183.1"/>
    <property type="molecule type" value="Genomic_DNA"/>
</dbReference>
<dbReference type="GO" id="GO:0003677">
    <property type="term" value="F:DNA binding"/>
    <property type="evidence" value="ECO:0007669"/>
    <property type="project" value="UniProtKB-KW"/>
</dbReference>
<dbReference type="AlphaFoldDB" id="A0AA37VCW7"/>
<dbReference type="InterPro" id="IPR036388">
    <property type="entry name" value="WH-like_DNA-bd_sf"/>
</dbReference>
<evidence type="ECO:0000256" key="3">
    <source>
        <dbReference type="ARBA" id="ARBA00023163"/>
    </source>
</evidence>